<dbReference type="Proteomes" id="UP000019462">
    <property type="component" value="Unassembled WGS sequence"/>
</dbReference>
<feature type="compositionally biased region" description="Polar residues" evidence="7">
    <location>
        <begin position="411"/>
        <end position="420"/>
    </location>
</feature>
<comment type="similarity">
    <text evidence="2">Belongs to the ORC2 family.</text>
</comment>
<keyword evidence="3" id="KW-0235">DNA replication</keyword>
<dbReference type="SMART" id="SM00384">
    <property type="entry name" value="AT_hook"/>
    <property type="match status" value="5"/>
</dbReference>
<dbReference type="EMBL" id="AWNI01000004">
    <property type="protein sequence ID" value="ETS64885.1"/>
    <property type="molecule type" value="Genomic_DNA"/>
</dbReference>
<dbReference type="GO" id="GO:0003688">
    <property type="term" value="F:DNA replication origin binding"/>
    <property type="evidence" value="ECO:0007669"/>
    <property type="project" value="TreeGrafter"/>
</dbReference>
<feature type="domain" description="PIN" evidence="9">
    <location>
        <begin position="106"/>
        <end position="285"/>
    </location>
</feature>
<sequence length="1370" mass="148323">MPTYADLYNERLRALGQSGPSNLVRLTISKGDYVWDPQQDRFRYEEKWEEEQLMEAEELHDDDHLTASLHSVASDSRDSSPGPIAALQPTAVLTTFAAVAHSPSLWVLDTNTLMSCLELLKALFAALLTRNVASAAAAGSQQTHLAPSPIKLVIPFVVVSELDGLKLTRRKDDSGRQVASQARDANHWLLTAVQKQKRVPIDASGSNLPEQLWPLFLQTSSHYNRSKQSRSQGSRWTFDDPLSCDDQIVKYCAELKHQTHSSVFFCSDDINARTKAESESIDSLGMRELAHALRTGFAGVQSSERKWELVAEALIEQWEYQIGSAPAQPLPQHSQPAFAQEGQFNSSSAPSLQPGNIAHFADVESFEVDMDTEEPLLHSTEAHVYPGGAAMSTPPTASAPPRFSSLAHSPGRSTSDSIHSPHNKTRPERTMAARARQQDAAVPATSTREPAQADNSEALNPQISWEDLVQQLGSGSREAAKPRNTRRLSRSGGLCKMARQPAKRRRVAPTQDLDVEGDEDWQSDEISSLPASDDDDLSSASGSGSDSDSGSASGSDDERNEDDDDEDDVIDMLKDPKPRSAKGKAKANDTVKPDVEVVIPIVNGDAPNEPLKRKRGRPRKEPKEPEVKVPKKRGRPRKYAPGEKRPRRSRRKLNPDGSFKKRGRPKKVVDPDAVMMKVPKRRGRPPKQLAEGEEVKPRRKGAASGTSTRKVKREFDLLAGLDLDLEDDSAGIIPGVGRNDDDAWEDETESPRTQDDLLAKLRRRILYRQKDAELQDFIDSLGPDGEPIAASARTKEAAPPTADEAQDSVLLNEGERPGLPLLKTIVAPSVPSSEKRKERQPFEPGAPADTPTDGAMSALADAAASVAAETEEQQPRQPKPKGRPPGSKNRRPDFENNPLINAARSSTTRSAMATPDHGSSLSLYPSASTSTAAAGGSTSSLVKPTSSDAYFLFNTSKRARGLAGMGIGTSGTLISSKLRALDARRLEGVVEAQTREGSLADIASRMYRHLLPVYFAQLLAGYAIIFHGVGSKTQLLTELVKRRIEAEGDAMGVVAQGAIKGFKVEDLLAEIESALSLGPLTLATQAAEGDEGVVVVSTLTAARAERIVRRFNGTAAGGPSRLFLILETFDAPGMQSIRFKSVLEILARSSHIHIMATTEHINSGFVASSAQQAAAGDRTDEDRTARLRWIWQNMSTFILSLDEMLMMRSNPAFATWMPVLPPALDLIGSSASFAAGTSATGTGAQEGTGTAYFNGLQVSEAFRTVSETSAISILKSVTTKARALFNLLAKQCLSSAAEGSEVQGVGGVAYAELLNKAKRSFLASNEADFKSLLIEFKDHHLCHINKQGTISIGLADAGVLQQVLDKLKSI</sequence>
<feature type="compositionally biased region" description="Low complexity" evidence="7">
    <location>
        <begin position="389"/>
        <end position="405"/>
    </location>
</feature>
<feature type="compositionally biased region" description="Acidic residues" evidence="7">
    <location>
        <begin position="558"/>
        <end position="570"/>
    </location>
</feature>
<dbReference type="OrthoDB" id="346673at2759"/>
<dbReference type="InterPro" id="IPR002716">
    <property type="entry name" value="PIN_dom"/>
</dbReference>
<keyword evidence="4" id="KW-0677">Repeat</keyword>
<evidence type="ECO:0000259" key="8">
    <source>
        <dbReference type="Pfam" id="PF04084"/>
    </source>
</evidence>
<dbReference type="InterPro" id="IPR056773">
    <property type="entry name" value="WHD_ORC2"/>
</dbReference>
<keyword evidence="5" id="KW-0238">DNA-binding</keyword>
<evidence type="ECO:0000259" key="10">
    <source>
        <dbReference type="Pfam" id="PF24882"/>
    </source>
</evidence>
<keyword evidence="6" id="KW-0539">Nucleus</keyword>
<dbReference type="Gene3D" id="3.40.50.1010">
    <property type="entry name" value="5'-nuclease"/>
    <property type="match status" value="1"/>
</dbReference>
<dbReference type="InterPro" id="IPR000116">
    <property type="entry name" value="HMGA"/>
</dbReference>
<evidence type="ECO:0000256" key="4">
    <source>
        <dbReference type="ARBA" id="ARBA00022737"/>
    </source>
</evidence>
<feature type="domain" description="Origin recognition complex subunit 2 winged-helix" evidence="10">
    <location>
        <begin position="1305"/>
        <end position="1348"/>
    </location>
</feature>
<evidence type="ECO:0000256" key="3">
    <source>
        <dbReference type="ARBA" id="ARBA00022705"/>
    </source>
</evidence>
<dbReference type="GO" id="GO:0006260">
    <property type="term" value="P:DNA replication"/>
    <property type="evidence" value="ECO:0007669"/>
    <property type="project" value="UniProtKB-KW"/>
</dbReference>
<dbReference type="GO" id="GO:0005664">
    <property type="term" value="C:nuclear origin of replication recognition complex"/>
    <property type="evidence" value="ECO:0007669"/>
    <property type="project" value="TreeGrafter"/>
</dbReference>
<gene>
    <name evidence="11" type="ORF">PaG_00858</name>
</gene>
<keyword evidence="12" id="KW-1185">Reference proteome</keyword>
<feature type="compositionally biased region" description="Basic and acidic residues" evidence="7">
    <location>
        <begin position="619"/>
        <end position="629"/>
    </location>
</feature>
<dbReference type="GO" id="GO:0000785">
    <property type="term" value="C:chromatin"/>
    <property type="evidence" value="ECO:0007669"/>
    <property type="project" value="InterPro"/>
</dbReference>
<evidence type="ECO:0000256" key="2">
    <source>
        <dbReference type="ARBA" id="ARBA00007421"/>
    </source>
</evidence>
<feature type="compositionally biased region" description="Low complexity" evidence="7">
    <location>
        <begin position="855"/>
        <end position="868"/>
    </location>
</feature>
<dbReference type="HOGENOM" id="CLU_257606_0_0_1"/>
<evidence type="ECO:0000259" key="9">
    <source>
        <dbReference type="Pfam" id="PF13638"/>
    </source>
</evidence>
<dbReference type="PRINTS" id="PR00929">
    <property type="entry name" value="ATHOOK"/>
</dbReference>
<reference evidence="11 12" key="1">
    <citation type="journal article" date="2014" name="Genome Announc.">
        <title>Genome sequence of the basidiomycetous fungus Pseudozyma aphidis DSM70725, an efficient producer of biosurfactant mannosylerythritol lipids.</title>
        <authorList>
            <person name="Lorenz S."/>
            <person name="Guenther M."/>
            <person name="Grumaz C."/>
            <person name="Rupp S."/>
            <person name="Zibek S."/>
            <person name="Sohn K."/>
        </authorList>
    </citation>
    <scope>NUCLEOTIDE SEQUENCE [LARGE SCALE GENOMIC DNA]</scope>
    <source>
        <strain evidence="12">ATCC 32657 / CBS 517.83 / DSM 70725 / JCM 10318 / NBRC 10182 / NRRL Y-7954 / St-0401</strain>
    </source>
</reference>
<feature type="region of interest" description="Disordered" evidence="7">
    <location>
        <begin position="778"/>
        <end position="941"/>
    </location>
</feature>
<feature type="domain" description="Origin recognition complex subunit 2 RecA-like" evidence="8">
    <location>
        <begin position="1005"/>
        <end position="1193"/>
    </location>
</feature>
<evidence type="ECO:0000256" key="7">
    <source>
        <dbReference type="SAM" id="MobiDB-lite"/>
    </source>
</evidence>
<dbReference type="Pfam" id="PF24882">
    <property type="entry name" value="WHD_ORC2"/>
    <property type="match status" value="1"/>
</dbReference>
<dbReference type="InterPro" id="IPR017956">
    <property type="entry name" value="AT_hook_DNA-bd_motif"/>
</dbReference>
<evidence type="ECO:0000256" key="5">
    <source>
        <dbReference type="ARBA" id="ARBA00023125"/>
    </source>
</evidence>
<dbReference type="InterPro" id="IPR007220">
    <property type="entry name" value="ORC2"/>
</dbReference>
<accession>W3VTS5</accession>
<dbReference type="PRINTS" id="PR00930">
    <property type="entry name" value="HIGHMOBLTYIY"/>
</dbReference>
<feature type="region of interest" description="Disordered" evidence="7">
    <location>
        <begin position="385"/>
        <end position="711"/>
    </location>
</feature>
<dbReference type="PANTHER" id="PTHR14052">
    <property type="entry name" value="ORIGIN RECOGNITION COMPLEX SUBUNIT 2"/>
    <property type="match status" value="1"/>
</dbReference>
<dbReference type="Pfam" id="PF13638">
    <property type="entry name" value="PIN_4"/>
    <property type="match status" value="1"/>
</dbReference>
<organism evidence="11 12">
    <name type="scientific">Moesziomyces aphidis</name>
    <name type="common">Pseudozyma aphidis</name>
    <dbReference type="NCBI Taxonomy" id="84754"/>
    <lineage>
        <taxon>Eukaryota</taxon>
        <taxon>Fungi</taxon>
        <taxon>Dikarya</taxon>
        <taxon>Basidiomycota</taxon>
        <taxon>Ustilaginomycotina</taxon>
        <taxon>Ustilaginomycetes</taxon>
        <taxon>Ustilaginales</taxon>
        <taxon>Ustilaginaceae</taxon>
        <taxon>Moesziomyces</taxon>
    </lineage>
</organism>
<feature type="compositionally biased region" description="Low complexity" evidence="7">
    <location>
        <begin position="538"/>
        <end position="554"/>
    </location>
</feature>
<evidence type="ECO:0000256" key="6">
    <source>
        <dbReference type="ARBA" id="ARBA00023242"/>
    </source>
</evidence>
<proteinExistence type="inferred from homology"/>
<dbReference type="GO" id="GO:0006355">
    <property type="term" value="P:regulation of DNA-templated transcription"/>
    <property type="evidence" value="ECO:0007669"/>
    <property type="project" value="InterPro"/>
</dbReference>
<evidence type="ECO:0000313" key="11">
    <source>
        <dbReference type="EMBL" id="ETS64885.1"/>
    </source>
</evidence>
<feature type="compositionally biased region" description="Basic and acidic residues" evidence="7">
    <location>
        <begin position="586"/>
        <end position="595"/>
    </location>
</feature>
<feature type="compositionally biased region" description="Low complexity" evidence="7">
    <location>
        <begin position="902"/>
        <end position="941"/>
    </location>
</feature>
<name>W3VTS5_MOEAP</name>
<feature type="region of interest" description="Disordered" evidence="7">
    <location>
        <begin position="728"/>
        <end position="752"/>
    </location>
</feature>
<evidence type="ECO:0000313" key="12">
    <source>
        <dbReference type="Proteomes" id="UP000019462"/>
    </source>
</evidence>
<comment type="subcellular location">
    <subcellularLocation>
        <location evidence="1">Nucleus</location>
    </subcellularLocation>
</comment>
<evidence type="ECO:0000256" key="1">
    <source>
        <dbReference type="ARBA" id="ARBA00004123"/>
    </source>
</evidence>
<protein>
    <submittedName>
        <fullName evidence="11">Uncharacterized protein</fullName>
    </submittedName>
</protein>
<dbReference type="Pfam" id="PF04084">
    <property type="entry name" value="RecA-like_ORC2"/>
    <property type="match status" value="1"/>
</dbReference>
<dbReference type="PANTHER" id="PTHR14052:SF0">
    <property type="entry name" value="ORIGIN RECOGNITION COMPLEX SUBUNIT 2"/>
    <property type="match status" value="1"/>
</dbReference>
<feature type="compositionally biased region" description="Polar residues" evidence="7">
    <location>
        <begin position="444"/>
        <end position="463"/>
    </location>
</feature>
<comment type="caution">
    <text evidence="11">The sequence shown here is derived from an EMBL/GenBank/DDBJ whole genome shotgun (WGS) entry which is preliminary data.</text>
</comment>
<feature type="compositionally biased region" description="Acidic residues" evidence="7">
    <location>
        <begin position="513"/>
        <end position="523"/>
    </location>
</feature>
<dbReference type="InterPro" id="IPR056772">
    <property type="entry name" value="RecA-like_ORC2"/>
</dbReference>